<evidence type="ECO:0000313" key="9">
    <source>
        <dbReference type="Proteomes" id="UP000325577"/>
    </source>
</evidence>
<evidence type="ECO:0000256" key="2">
    <source>
        <dbReference type="ARBA" id="ARBA00022481"/>
    </source>
</evidence>
<evidence type="ECO:0000256" key="4">
    <source>
        <dbReference type="ARBA" id="ARBA00023289"/>
    </source>
</evidence>
<evidence type="ECO:0000313" key="8">
    <source>
        <dbReference type="EMBL" id="KAA8528946.1"/>
    </source>
</evidence>
<evidence type="ECO:0000256" key="3">
    <source>
        <dbReference type="ARBA" id="ARBA00022723"/>
    </source>
</evidence>
<organism evidence="8 9">
    <name type="scientific">Nyssa sinensis</name>
    <dbReference type="NCBI Taxonomy" id="561372"/>
    <lineage>
        <taxon>Eukaryota</taxon>
        <taxon>Viridiplantae</taxon>
        <taxon>Streptophyta</taxon>
        <taxon>Embryophyta</taxon>
        <taxon>Tracheophyta</taxon>
        <taxon>Spermatophyta</taxon>
        <taxon>Magnoliopsida</taxon>
        <taxon>eudicotyledons</taxon>
        <taxon>Gunneridae</taxon>
        <taxon>Pentapetalae</taxon>
        <taxon>asterids</taxon>
        <taxon>Cornales</taxon>
        <taxon>Nyssaceae</taxon>
        <taxon>Nyssa</taxon>
    </lineage>
</organism>
<dbReference type="PROSITE" id="PS50846">
    <property type="entry name" value="HMA_2"/>
    <property type="match status" value="2"/>
</dbReference>
<keyword evidence="4" id="KW-0636">Prenylation</keyword>
<feature type="region of interest" description="Disordered" evidence="6">
    <location>
        <begin position="1"/>
        <end position="45"/>
    </location>
</feature>
<feature type="domain" description="HMA" evidence="7">
    <location>
        <begin position="48"/>
        <end position="112"/>
    </location>
</feature>
<protein>
    <recommendedName>
        <fullName evidence="7">HMA domain-containing protein</fullName>
    </recommendedName>
</protein>
<dbReference type="Pfam" id="PF00403">
    <property type="entry name" value="HMA"/>
    <property type="match status" value="2"/>
</dbReference>
<evidence type="ECO:0000256" key="6">
    <source>
        <dbReference type="SAM" id="MobiDB-lite"/>
    </source>
</evidence>
<keyword evidence="3" id="KW-0479">Metal-binding</keyword>
<dbReference type="OrthoDB" id="689350at2759"/>
<comment type="subcellular location">
    <subcellularLocation>
        <location evidence="1">Membrane</location>
        <topology evidence="1">Peripheral membrane protein</topology>
    </subcellularLocation>
</comment>
<accession>A0A5J5AGS5</accession>
<keyword evidence="2" id="KW-0488">Methylation</keyword>
<dbReference type="GO" id="GO:0016020">
    <property type="term" value="C:membrane"/>
    <property type="evidence" value="ECO:0007669"/>
    <property type="project" value="UniProtKB-SubCell"/>
</dbReference>
<keyword evidence="4" id="KW-0449">Lipoprotein</keyword>
<dbReference type="Proteomes" id="UP000325577">
    <property type="component" value="Linkage Group LG20"/>
</dbReference>
<comment type="similarity">
    <text evidence="5">Belongs to the HIPP family.</text>
</comment>
<evidence type="ECO:0000259" key="7">
    <source>
        <dbReference type="PROSITE" id="PS50846"/>
    </source>
</evidence>
<proteinExistence type="inferred from homology"/>
<dbReference type="PANTHER" id="PTHR46195">
    <property type="entry name" value="HEAVY METAL-ASSOCIATED ISOPRENYLATED PLANT PROTEIN 7"/>
    <property type="match status" value="1"/>
</dbReference>
<keyword evidence="9" id="KW-1185">Reference proteome</keyword>
<dbReference type="AlphaFoldDB" id="A0A5J5AGS5"/>
<dbReference type="InterPro" id="IPR044577">
    <property type="entry name" value="HIPP4/7/8/17/18/19"/>
</dbReference>
<dbReference type="InterPro" id="IPR036163">
    <property type="entry name" value="HMA_dom_sf"/>
</dbReference>
<reference evidence="8 9" key="1">
    <citation type="submission" date="2019-09" db="EMBL/GenBank/DDBJ databases">
        <title>A chromosome-level genome assembly of the Chinese tupelo Nyssa sinensis.</title>
        <authorList>
            <person name="Yang X."/>
            <person name="Kang M."/>
            <person name="Yang Y."/>
            <person name="Xiong H."/>
            <person name="Wang M."/>
            <person name="Zhang Z."/>
            <person name="Wang Z."/>
            <person name="Wu H."/>
            <person name="Ma T."/>
            <person name="Liu J."/>
            <person name="Xi Z."/>
        </authorList>
    </citation>
    <scope>NUCLEOTIDE SEQUENCE [LARGE SCALE GENOMIC DNA]</scope>
    <source>
        <strain evidence="8">J267</strain>
        <tissue evidence="8">Leaf</tissue>
    </source>
</reference>
<dbReference type="Gene3D" id="3.30.70.100">
    <property type="match status" value="2"/>
</dbReference>
<sequence length="191" mass="21686">MRKRESKNKQRQAGEQSENPPEQNNEENNAENANEENNEENKNTQNPKGVIVLGVYMHCQGCANKVVKCLGGFDGVEEIEIDVKNHKVTVKGKNADPTKVAERLRKKIHKHVELISPIPKAKKEEKKEAKKEEPKVVEVLLKIYMHCENCEREIKHCIHKMKGVQTVETDMGKSQVTVRGVFDTKKLGGVH</sequence>
<gene>
    <name evidence="8" type="ORF">F0562_033566</name>
</gene>
<name>A0A5J5AGS5_9ASTE</name>
<dbReference type="GO" id="GO:0009626">
    <property type="term" value="P:plant-type hypersensitive response"/>
    <property type="evidence" value="ECO:0007669"/>
    <property type="project" value="UniProtKB-KW"/>
</dbReference>
<dbReference type="SUPFAM" id="SSF55008">
    <property type="entry name" value="HMA, heavy metal-associated domain"/>
    <property type="match status" value="2"/>
</dbReference>
<evidence type="ECO:0000256" key="1">
    <source>
        <dbReference type="ARBA" id="ARBA00004170"/>
    </source>
</evidence>
<evidence type="ECO:0000256" key="5">
    <source>
        <dbReference type="ARBA" id="ARBA00024045"/>
    </source>
</evidence>
<dbReference type="InterPro" id="IPR006121">
    <property type="entry name" value="HMA_dom"/>
</dbReference>
<dbReference type="CDD" id="cd00371">
    <property type="entry name" value="HMA"/>
    <property type="match status" value="2"/>
</dbReference>
<feature type="compositionally biased region" description="Basic residues" evidence="6">
    <location>
        <begin position="1"/>
        <end position="10"/>
    </location>
</feature>
<feature type="compositionally biased region" description="Acidic residues" evidence="6">
    <location>
        <begin position="24"/>
        <end position="38"/>
    </location>
</feature>
<dbReference type="GO" id="GO:0046872">
    <property type="term" value="F:metal ion binding"/>
    <property type="evidence" value="ECO:0007669"/>
    <property type="project" value="UniProtKB-KW"/>
</dbReference>
<feature type="domain" description="HMA" evidence="7">
    <location>
        <begin position="136"/>
        <end position="191"/>
    </location>
</feature>
<dbReference type="PANTHER" id="PTHR46195:SF3">
    <property type="entry name" value="HEAVY METAL-ASSOCIATED ISOPRENYLATED PLANT PROTEIN 3-LIKE"/>
    <property type="match status" value="1"/>
</dbReference>
<dbReference type="EMBL" id="CM018044">
    <property type="protein sequence ID" value="KAA8528946.1"/>
    <property type="molecule type" value="Genomic_DNA"/>
</dbReference>